<comment type="caution">
    <text evidence="2">The sequence shown here is derived from an EMBL/GenBank/DDBJ whole genome shotgun (WGS) entry which is preliminary data.</text>
</comment>
<dbReference type="Proteomes" id="UP000551616">
    <property type="component" value="Unassembled WGS sequence"/>
</dbReference>
<feature type="transmembrane region" description="Helical" evidence="1">
    <location>
        <begin position="40"/>
        <end position="65"/>
    </location>
</feature>
<keyword evidence="3" id="KW-1185">Reference proteome</keyword>
<accession>A0A7V9A5X1</accession>
<dbReference type="EMBL" id="JABRWO010000002">
    <property type="protein sequence ID" value="MBA2113678.1"/>
    <property type="molecule type" value="Genomic_DNA"/>
</dbReference>
<feature type="transmembrane region" description="Helical" evidence="1">
    <location>
        <begin position="71"/>
        <end position="90"/>
    </location>
</feature>
<gene>
    <name evidence="2" type="ORF">HOV93_08290</name>
</gene>
<proteinExistence type="predicted"/>
<reference evidence="2 3" key="1">
    <citation type="submission" date="2020-05" db="EMBL/GenBank/DDBJ databases">
        <title>Bremerella alba sp. nov., a novel planctomycete isolated from the surface of the macroalga Fucus spiralis.</title>
        <authorList>
            <person name="Godinho O."/>
            <person name="Botelho R."/>
            <person name="Albuquerque L."/>
            <person name="Wiegand S."/>
            <person name="Da Costa M.S."/>
            <person name="Lobo-Da-Cunha A."/>
            <person name="Jogler C."/>
            <person name="Lage O.M."/>
        </authorList>
    </citation>
    <scope>NUCLEOTIDE SEQUENCE [LARGE SCALE GENOMIC DNA]</scope>
    <source>
        <strain evidence="2 3">FF15</strain>
    </source>
</reference>
<organism evidence="2 3">
    <name type="scientific">Bremerella alba</name>
    <dbReference type="NCBI Taxonomy" id="980252"/>
    <lineage>
        <taxon>Bacteria</taxon>
        <taxon>Pseudomonadati</taxon>
        <taxon>Planctomycetota</taxon>
        <taxon>Planctomycetia</taxon>
        <taxon>Pirellulales</taxon>
        <taxon>Pirellulaceae</taxon>
        <taxon>Bremerella</taxon>
    </lineage>
</organism>
<protein>
    <submittedName>
        <fullName evidence="2">Uncharacterized protein</fullName>
    </submittedName>
</protein>
<dbReference type="RefSeq" id="WP_207395169.1">
    <property type="nucleotide sequence ID" value="NZ_JABRWO010000002.1"/>
</dbReference>
<keyword evidence="1" id="KW-0812">Transmembrane</keyword>
<keyword evidence="1" id="KW-1133">Transmembrane helix</keyword>
<evidence type="ECO:0000313" key="2">
    <source>
        <dbReference type="EMBL" id="MBA2113678.1"/>
    </source>
</evidence>
<dbReference type="AlphaFoldDB" id="A0A7V9A5X1"/>
<sequence length="94" mass="10822">MFKEPYESTQSTHSNEDQYRKLVDTETHASSQRHKENLKLAWTSMAGGFGVMLLGLIWLTAGLLMGRIYFYPFWLIGGGFVGFVSSIGYYQRFR</sequence>
<evidence type="ECO:0000256" key="1">
    <source>
        <dbReference type="SAM" id="Phobius"/>
    </source>
</evidence>
<name>A0A7V9A5X1_9BACT</name>
<evidence type="ECO:0000313" key="3">
    <source>
        <dbReference type="Proteomes" id="UP000551616"/>
    </source>
</evidence>
<keyword evidence="1" id="KW-0472">Membrane</keyword>